<evidence type="ECO:0000313" key="2">
    <source>
        <dbReference type="Proteomes" id="UP001185331"/>
    </source>
</evidence>
<accession>A0AAE3XC65</accession>
<dbReference type="RefSeq" id="WP_309853418.1">
    <property type="nucleotide sequence ID" value="NZ_JAVDQJ010000004.1"/>
</dbReference>
<dbReference type="AlphaFoldDB" id="A0AAE3XC65"/>
<gene>
    <name evidence="1" type="ORF">J2Y00_002399</name>
</gene>
<dbReference type="EMBL" id="JAVDQK010000005">
    <property type="protein sequence ID" value="MDR6218802.1"/>
    <property type="molecule type" value="Genomic_DNA"/>
</dbReference>
<sequence length="114" mass="12070">MNRQSIIVTLIETEASGAARVTSLVYHSQDQAEAEVAEVNAYAALRGLKVSATWTRAAERGVGLIDYVGDSGADGDALEAAGWVREAGSWRRADGDEELTLPEALVEQGLAPRA</sequence>
<dbReference type="Proteomes" id="UP001185331">
    <property type="component" value="Unassembled WGS sequence"/>
</dbReference>
<reference evidence="1" key="1">
    <citation type="submission" date="2023-07" db="EMBL/GenBank/DDBJ databases">
        <title>Sorghum-associated microbial communities from plants grown in Nebraska, USA.</title>
        <authorList>
            <person name="Schachtman D."/>
        </authorList>
    </citation>
    <scope>NUCLEOTIDE SEQUENCE</scope>
    <source>
        <strain evidence="1">BE330</strain>
    </source>
</reference>
<organism evidence="1 2">
    <name type="scientific">Deinococcus soli</name>
    <name type="common">ex Cha et al. 2016</name>
    <dbReference type="NCBI Taxonomy" id="1309411"/>
    <lineage>
        <taxon>Bacteria</taxon>
        <taxon>Thermotogati</taxon>
        <taxon>Deinococcota</taxon>
        <taxon>Deinococci</taxon>
        <taxon>Deinococcales</taxon>
        <taxon>Deinococcaceae</taxon>
        <taxon>Deinococcus</taxon>
    </lineage>
</organism>
<comment type="caution">
    <text evidence="1">The sequence shown here is derived from an EMBL/GenBank/DDBJ whole genome shotgun (WGS) entry which is preliminary data.</text>
</comment>
<proteinExistence type="predicted"/>
<protein>
    <submittedName>
        <fullName evidence="1">Uncharacterized protein</fullName>
    </submittedName>
</protein>
<name>A0AAE3XC65_9DEIO</name>
<evidence type="ECO:0000313" key="1">
    <source>
        <dbReference type="EMBL" id="MDR6218802.1"/>
    </source>
</evidence>